<sequence>MVAYDGTEFHGWQSQPGQRTVQDVLETALGILLEEPVRVRAAGRTDAGCHARGQVVSFTTASRLPAAAFAPAARRVLPRDVRVVTAEDVADGFDARRSAIARRYAYRLLDAPDLLLERSAWWPGSRTNARGLDDAVRPLEGDHDCAAFASQGGTPVRTVCRVHRAAWRRWEAGLMLDLIADHFLYRMVRTIVGTALAFMDLPGPASAMAAVLASRDRARAGRTVPPCGLCLEEVFYPAPRSA</sequence>
<feature type="binding site" evidence="4 6">
    <location>
        <position position="104"/>
    </location>
    <ligand>
        <name>substrate</name>
    </ligand>
</feature>
<protein>
    <recommendedName>
        <fullName evidence="4">tRNA pseudouridine synthase A</fullName>
        <ecNumber evidence="4">5.4.99.12</ecNumber>
    </recommendedName>
    <alternativeName>
        <fullName evidence="4">tRNA pseudouridine(38-40) synthase</fullName>
    </alternativeName>
    <alternativeName>
        <fullName evidence="4">tRNA pseudouridylate synthase I</fullName>
    </alternativeName>
    <alternativeName>
        <fullName evidence="4">tRNA-uridine isomerase I</fullName>
    </alternativeName>
</protein>
<comment type="subunit">
    <text evidence="4">Homodimer.</text>
</comment>
<name>A0A538TYE4_UNCEI</name>
<dbReference type="FunFam" id="3.30.70.580:FF:000001">
    <property type="entry name" value="tRNA pseudouridine synthase A"/>
    <property type="match status" value="1"/>
</dbReference>
<evidence type="ECO:0000256" key="4">
    <source>
        <dbReference type="HAMAP-Rule" id="MF_00171"/>
    </source>
</evidence>
<gene>
    <name evidence="4" type="primary">truA</name>
    <name evidence="9" type="ORF">E6K78_00450</name>
</gene>
<keyword evidence="3 4" id="KW-0413">Isomerase</keyword>
<dbReference type="SUPFAM" id="SSF55120">
    <property type="entry name" value="Pseudouridine synthase"/>
    <property type="match status" value="1"/>
</dbReference>
<dbReference type="PANTHER" id="PTHR11142:SF0">
    <property type="entry name" value="TRNA PSEUDOURIDINE SYNTHASE-LIKE 1"/>
    <property type="match status" value="1"/>
</dbReference>
<dbReference type="InterPro" id="IPR001406">
    <property type="entry name" value="PsdUridine_synth_TruA"/>
</dbReference>
<dbReference type="EMBL" id="VBOY01000006">
    <property type="protein sequence ID" value="TMQ68628.1"/>
    <property type="molecule type" value="Genomic_DNA"/>
</dbReference>
<dbReference type="GO" id="GO:0003723">
    <property type="term" value="F:RNA binding"/>
    <property type="evidence" value="ECO:0007669"/>
    <property type="project" value="InterPro"/>
</dbReference>
<dbReference type="InterPro" id="IPR020097">
    <property type="entry name" value="PsdUridine_synth_TruA_a/b_dom"/>
</dbReference>
<feature type="domain" description="Pseudouridine synthase I TruA alpha/beta" evidence="8">
    <location>
        <begin position="2"/>
        <end position="93"/>
    </location>
</feature>
<comment type="catalytic activity">
    <reaction evidence="4 7">
        <text>uridine(38/39/40) in tRNA = pseudouridine(38/39/40) in tRNA</text>
        <dbReference type="Rhea" id="RHEA:22376"/>
        <dbReference type="Rhea" id="RHEA-COMP:10085"/>
        <dbReference type="Rhea" id="RHEA-COMP:10087"/>
        <dbReference type="ChEBI" id="CHEBI:65314"/>
        <dbReference type="ChEBI" id="CHEBI:65315"/>
        <dbReference type="EC" id="5.4.99.12"/>
    </reaction>
</comment>
<comment type="similarity">
    <text evidence="1 4 7">Belongs to the tRNA pseudouridine synthase TruA family.</text>
</comment>
<dbReference type="AlphaFoldDB" id="A0A538TYE4"/>
<evidence type="ECO:0000256" key="6">
    <source>
        <dbReference type="PIRSR" id="PIRSR001430-2"/>
    </source>
</evidence>
<organism evidence="9 10">
    <name type="scientific">Eiseniibacteriota bacterium</name>
    <dbReference type="NCBI Taxonomy" id="2212470"/>
    <lineage>
        <taxon>Bacteria</taxon>
        <taxon>Candidatus Eiseniibacteriota</taxon>
    </lineage>
</organism>
<evidence type="ECO:0000256" key="7">
    <source>
        <dbReference type="RuleBase" id="RU003792"/>
    </source>
</evidence>
<dbReference type="InterPro" id="IPR020094">
    <property type="entry name" value="TruA/RsuA/RluB/E/F_N"/>
</dbReference>
<dbReference type="EC" id="5.4.99.12" evidence="4"/>
<dbReference type="CDD" id="cd02570">
    <property type="entry name" value="PseudoU_synth_EcTruA"/>
    <property type="match status" value="1"/>
</dbReference>
<evidence type="ECO:0000256" key="5">
    <source>
        <dbReference type="PIRSR" id="PIRSR001430-1"/>
    </source>
</evidence>
<evidence type="ECO:0000256" key="1">
    <source>
        <dbReference type="ARBA" id="ARBA00009375"/>
    </source>
</evidence>
<proteinExistence type="inferred from homology"/>
<comment type="function">
    <text evidence="4">Formation of pseudouridine at positions 38, 39 and 40 in the anticodon stem and loop of transfer RNAs.</text>
</comment>
<dbReference type="InterPro" id="IPR020095">
    <property type="entry name" value="PsdUridine_synth_TruA_C"/>
</dbReference>
<dbReference type="GO" id="GO:0160147">
    <property type="term" value="F:tRNA pseudouridine(38-40) synthase activity"/>
    <property type="evidence" value="ECO:0007669"/>
    <property type="project" value="UniProtKB-EC"/>
</dbReference>
<dbReference type="HAMAP" id="MF_00171">
    <property type="entry name" value="TruA"/>
    <property type="match status" value="1"/>
</dbReference>
<comment type="caution">
    <text evidence="4">Lacks conserved residue(s) required for the propagation of feature annotation.</text>
</comment>
<dbReference type="InterPro" id="IPR020103">
    <property type="entry name" value="PsdUridine_synth_cat_dom_sf"/>
</dbReference>
<feature type="domain" description="Pseudouridine synthase I TruA alpha/beta" evidence="8">
    <location>
        <begin position="135"/>
        <end position="237"/>
    </location>
</feature>
<accession>A0A538TYE4</accession>
<dbReference type="Gene3D" id="3.30.70.580">
    <property type="entry name" value="Pseudouridine synthase I, catalytic domain, N-terminal subdomain"/>
    <property type="match status" value="1"/>
</dbReference>
<dbReference type="Gene3D" id="3.30.70.660">
    <property type="entry name" value="Pseudouridine synthase I, catalytic domain, C-terminal subdomain"/>
    <property type="match status" value="1"/>
</dbReference>
<evidence type="ECO:0000259" key="8">
    <source>
        <dbReference type="Pfam" id="PF01416"/>
    </source>
</evidence>
<dbReference type="PIRSF" id="PIRSF001430">
    <property type="entry name" value="tRNA_psdUrid_synth"/>
    <property type="match status" value="1"/>
</dbReference>
<comment type="caution">
    <text evidence="9">The sequence shown here is derived from an EMBL/GenBank/DDBJ whole genome shotgun (WGS) entry which is preliminary data.</text>
</comment>
<evidence type="ECO:0000313" key="10">
    <source>
        <dbReference type="Proteomes" id="UP000316609"/>
    </source>
</evidence>
<dbReference type="PANTHER" id="PTHR11142">
    <property type="entry name" value="PSEUDOURIDYLATE SYNTHASE"/>
    <property type="match status" value="1"/>
</dbReference>
<reference evidence="9 10" key="1">
    <citation type="journal article" date="2019" name="Nat. Microbiol.">
        <title>Mediterranean grassland soil C-N compound turnover is dependent on rainfall and depth, and is mediated by genomically divergent microorganisms.</title>
        <authorList>
            <person name="Diamond S."/>
            <person name="Andeer P.F."/>
            <person name="Li Z."/>
            <person name="Crits-Christoph A."/>
            <person name="Burstein D."/>
            <person name="Anantharaman K."/>
            <person name="Lane K.R."/>
            <person name="Thomas B.C."/>
            <person name="Pan C."/>
            <person name="Northen T.R."/>
            <person name="Banfield J.F."/>
        </authorList>
    </citation>
    <scope>NUCLEOTIDE SEQUENCE [LARGE SCALE GENOMIC DNA]</scope>
    <source>
        <strain evidence="9">WS_8</strain>
    </source>
</reference>
<feature type="active site" description="Nucleophile" evidence="4 5">
    <location>
        <position position="46"/>
    </location>
</feature>
<evidence type="ECO:0000313" key="9">
    <source>
        <dbReference type="EMBL" id="TMQ68628.1"/>
    </source>
</evidence>
<dbReference type="GO" id="GO:0031119">
    <property type="term" value="P:tRNA pseudouridine synthesis"/>
    <property type="evidence" value="ECO:0007669"/>
    <property type="project" value="UniProtKB-UniRule"/>
</dbReference>
<dbReference type="Proteomes" id="UP000316609">
    <property type="component" value="Unassembled WGS sequence"/>
</dbReference>
<dbReference type="Pfam" id="PF01416">
    <property type="entry name" value="PseudoU_synth_1"/>
    <property type="match status" value="2"/>
</dbReference>
<evidence type="ECO:0000256" key="3">
    <source>
        <dbReference type="ARBA" id="ARBA00023235"/>
    </source>
</evidence>
<keyword evidence="2 4" id="KW-0819">tRNA processing</keyword>
<evidence type="ECO:0000256" key="2">
    <source>
        <dbReference type="ARBA" id="ARBA00022694"/>
    </source>
</evidence>